<dbReference type="EMBL" id="BKCJ011789146">
    <property type="protein sequence ID" value="GFD53017.1"/>
    <property type="molecule type" value="Genomic_DNA"/>
</dbReference>
<name>A0A699WZR2_TANCI</name>
<evidence type="ECO:0000313" key="2">
    <source>
        <dbReference type="EMBL" id="GFD53017.1"/>
    </source>
</evidence>
<sequence>GFDREGAGCGRVLARAVVGGRAGIVVGSLRVGAAALGAHLRRSNYNQQQEREEFGQHPKKGKRGVVTA</sequence>
<evidence type="ECO:0000256" key="1">
    <source>
        <dbReference type="SAM" id="MobiDB-lite"/>
    </source>
</evidence>
<proteinExistence type="predicted"/>
<organism evidence="2">
    <name type="scientific">Tanacetum cinerariifolium</name>
    <name type="common">Dalmatian daisy</name>
    <name type="synonym">Chrysanthemum cinerariifolium</name>
    <dbReference type="NCBI Taxonomy" id="118510"/>
    <lineage>
        <taxon>Eukaryota</taxon>
        <taxon>Viridiplantae</taxon>
        <taxon>Streptophyta</taxon>
        <taxon>Embryophyta</taxon>
        <taxon>Tracheophyta</taxon>
        <taxon>Spermatophyta</taxon>
        <taxon>Magnoliopsida</taxon>
        <taxon>eudicotyledons</taxon>
        <taxon>Gunneridae</taxon>
        <taxon>Pentapetalae</taxon>
        <taxon>asterids</taxon>
        <taxon>campanulids</taxon>
        <taxon>Asterales</taxon>
        <taxon>Asteraceae</taxon>
        <taxon>Asteroideae</taxon>
        <taxon>Anthemideae</taxon>
        <taxon>Anthemidinae</taxon>
        <taxon>Tanacetum</taxon>
    </lineage>
</organism>
<dbReference type="AlphaFoldDB" id="A0A699WZR2"/>
<feature type="compositionally biased region" description="Basic residues" evidence="1">
    <location>
        <begin position="57"/>
        <end position="68"/>
    </location>
</feature>
<feature type="region of interest" description="Disordered" evidence="1">
    <location>
        <begin position="44"/>
        <end position="68"/>
    </location>
</feature>
<gene>
    <name evidence="2" type="ORF">Tci_924986</name>
</gene>
<reference evidence="2" key="1">
    <citation type="journal article" date="2019" name="Sci. Rep.">
        <title>Draft genome of Tanacetum cinerariifolium, the natural source of mosquito coil.</title>
        <authorList>
            <person name="Yamashiro T."/>
            <person name="Shiraishi A."/>
            <person name="Satake H."/>
            <person name="Nakayama K."/>
        </authorList>
    </citation>
    <scope>NUCLEOTIDE SEQUENCE</scope>
</reference>
<comment type="caution">
    <text evidence="2">The sequence shown here is derived from an EMBL/GenBank/DDBJ whole genome shotgun (WGS) entry which is preliminary data.</text>
</comment>
<protein>
    <submittedName>
        <fullName evidence="2">Uncharacterized protein</fullName>
    </submittedName>
</protein>
<accession>A0A699WZR2</accession>
<feature type="non-terminal residue" evidence="2">
    <location>
        <position position="1"/>
    </location>
</feature>